<protein>
    <submittedName>
        <fullName evidence="8">Protease</fullName>
    </submittedName>
</protein>
<dbReference type="InterPro" id="IPR000209">
    <property type="entry name" value="Peptidase_S8/S53_dom"/>
</dbReference>
<feature type="active site" description="Charge relay system" evidence="5">
    <location>
        <position position="72"/>
    </location>
</feature>
<dbReference type="PANTHER" id="PTHR43806:SF11">
    <property type="entry name" value="CEREVISIN-RELATED"/>
    <property type="match status" value="1"/>
</dbReference>
<dbReference type="RefSeq" id="WP_034747019.1">
    <property type="nucleotide sequence ID" value="NZ_BAUT01000032.1"/>
</dbReference>
<dbReference type="PANTHER" id="PTHR43806">
    <property type="entry name" value="PEPTIDASE S8"/>
    <property type="match status" value="1"/>
</dbReference>
<proteinExistence type="inferred from homology"/>
<dbReference type="InterPro" id="IPR036852">
    <property type="entry name" value="Peptidase_S8/S53_dom_sf"/>
</dbReference>
<dbReference type="OrthoDB" id="9798386at2"/>
<evidence type="ECO:0000313" key="9">
    <source>
        <dbReference type="Proteomes" id="UP000018890"/>
    </source>
</evidence>
<keyword evidence="6" id="KW-1133">Transmembrane helix</keyword>
<dbReference type="InterPro" id="IPR015500">
    <property type="entry name" value="Peptidase_S8_subtilisin-rel"/>
</dbReference>
<keyword evidence="3 5" id="KW-0378">Hydrolase</keyword>
<dbReference type="Proteomes" id="UP000018890">
    <property type="component" value="Unassembled WGS sequence"/>
</dbReference>
<feature type="domain" description="Peptidase S8/S53" evidence="7">
    <location>
        <begin position="31"/>
        <end position="250"/>
    </location>
</feature>
<keyword evidence="9" id="KW-1185">Reference proteome</keyword>
<evidence type="ECO:0000256" key="1">
    <source>
        <dbReference type="ARBA" id="ARBA00011073"/>
    </source>
</evidence>
<sequence>MIRKLFYVFIYFTFVVMIMVGLLLIWDFDTDETIVAVLDTGVNAEHKDLKGNMIEGYNFLDFNNDTTDDDGHGTAMAGSIVQRDNNIKILPVKMLEEETENHVISISILYAIVKGADVVNMSFSTNTLESIFIRPVIWLGQQKGVIFVGATGNNSKDKVAFPASVEGVFAIGNVDPYGRFAEKSNYGKRTDFVKDGQYATLPRHDDNKKYTNMKGTSVASARFSGNIAYLLNMDPLLNKKQIEQIMSECSQSVSYKEREFRFVKMRSLHLCKKGSGYVY</sequence>
<evidence type="ECO:0000259" key="7">
    <source>
        <dbReference type="Pfam" id="PF00082"/>
    </source>
</evidence>
<evidence type="ECO:0000256" key="3">
    <source>
        <dbReference type="ARBA" id="ARBA00022801"/>
    </source>
</evidence>
<evidence type="ECO:0000256" key="2">
    <source>
        <dbReference type="ARBA" id="ARBA00022670"/>
    </source>
</evidence>
<accession>W4Q496</accession>
<evidence type="ECO:0000313" key="8">
    <source>
        <dbReference type="EMBL" id="GAE26780.1"/>
    </source>
</evidence>
<reference evidence="8" key="1">
    <citation type="journal article" date="2014" name="Genome Announc.">
        <title>Draft Genome Sequences of Three Alkaliphilic Bacillus Strains, Bacillus wakoensis JCM 9140T, Bacillus akibai JCM 9157T, and Bacillus hemicellulosilyticus JCM 9152T.</title>
        <authorList>
            <person name="Yuki M."/>
            <person name="Oshima K."/>
            <person name="Suda W."/>
            <person name="Oshida Y."/>
            <person name="Kitamura K."/>
            <person name="Iida T."/>
            <person name="Hattori M."/>
            <person name="Ohkuma M."/>
        </authorList>
    </citation>
    <scope>NUCLEOTIDE SEQUENCE [LARGE SCALE GENOMIC DNA]</scope>
    <source>
        <strain evidence="8">JCM 9140</strain>
    </source>
</reference>
<feature type="active site" description="Charge relay system" evidence="5">
    <location>
        <position position="217"/>
    </location>
</feature>
<keyword evidence="6" id="KW-0472">Membrane</keyword>
<dbReference type="GO" id="GO:0006508">
    <property type="term" value="P:proteolysis"/>
    <property type="evidence" value="ECO:0007669"/>
    <property type="project" value="UniProtKB-KW"/>
</dbReference>
<comment type="caution">
    <text evidence="8">The sequence shown here is derived from an EMBL/GenBank/DDBJ whole genome shotgun (WGS) entry which is preliminary data.</text>
</comment>
<dbReference type="STRING" id="1236970.JCM9140_2877"/>
<dbReference type="PROSITE" id="PS51892">
    <property type="entry name" value="SUBTILASE"/>
    <property type="match status" value="1"/>
</dbReference>
<evidence type="ECO:0000256" key="4">
    <source>
        <dbReference type="ARBA" id="ARBA00022825"/>
    </source>
</evidence>
<dbReference type="GO" id="GO:0004252">
    <property type="term" value="F:serine-type endopeptidase activity"/>
    <property type="evidence" value="ECO:0007669"/>
    <property type="project" value="UniProtKB-UniRule"/>
</dbReference>
<keyword evidence="4 5" id="KW-0720">Serine protease</keyword>
<dbReference type="AlphaFoldDB" id="W4Q496"/>
<dbReference type="Gene3D" id="3.40.50.200">
    <property type="entry name" value="Peptidase S8/S53 domain"/>
    <property type="match status" value="1"/>
</dbReference>
<dbReference type="InterPro" id="IPR023827">
    <property type="entry name" value="Peptidase_S8_Asp-AS"/>
</dbReference>
<dbReference type="PROSITE" id="PS00136">
    <property type="entry name" value="SUBTILASE_ASP"/>
    <property type="match status" value="1"/>
</dbReference>
<keyword evidence="6" id="KW-0812">Transmembrane</keyword>
<dbReference type="InterPro" id="IPR050131">
    <property type="entry name" value="Peptidase_S8_subtilisin-like"/>
</dbReference>
<organism evidence="8 9">
    <name type="scientific">Halalkalibacter wakoensis JCM 9140</name>
    <dbReference type="NCBI Taxonomy" id="1236970"/>
    <lineage>
        <taxon>Bacteria</taxon>
        <taxon>Bacillati</taxon>
        <taxon>Bacillota</taxon>
        <taxon>Bacilli</taxon>
        <taxon>Bacillales</taxon>
        <taxon>Bacillaceae</taxon>
        <taxon>Halalkalibacter</taxon>
    </lineage>
</organism>
<dbReference type="PRINTS" id="PR00723">
    <property type="entry name" value="SUBTILISIN"/>
</dbReference>
<comment type="similarity">
    <text evidence="1 5">Belongs to the peptidase S8 family.</text>
</comment>
<evidence type="ECO:0000256" key="6">
    <source>
        <dbReference type="SAM" id="Phobius"/>
    </source>
</evidence>
<dbReference type="SUPFAM" id="SSF52743">
    <property type="entry name" value="Subtilisin-like"/>
    <property type="match status" value="1"/>
</dbReference>
<gene>
    <name evidence="8" type="ORF">JCM9140_2877</name>
</gene>
<dbReference type="EMBL" id="BAUT01000032">
    <property type="protein sequence ID" value="GAE26780.1"/>
    <property type="molecule type" value="Genomic_DNA"/>
</dbReference>
<feature type="transmembrane region" description="Helical" evidence="6">
    <location>
        <begin position="5"/>
        <end position="26"/>
    </location>
</feature>
<feature type="active site" description="Charge relay system" evidence="5">
    <location>
        <position position="39"/>
    </location>
</feature>
<evidence type="ECO:0000256" key="5">
    <source>
        <dbReference type="PROSITE-ProRule" id="PRU01240"/>
    </source>
</evidence>
<name>W4Q496_9BACI</name>
<dbReference type="Pfam" id="PF00082">
    <property type="entry name" value="Peptidase_S8"/>
    <property type="match status" value="1"/>
</dbReference>
<keyword evidence="2 5" id="KW-0645">Protease</keyword>